<reference evidence="1 2" key="1">
    <citation type="submission" date="2020-08" db="EMBL/GenBank/DDBJ databases">
        <title>Genomic Encyclopedia of Type Strains, Phase III (KMG-III): the genomes of soil and plant-associated and newly described type strains.</title>
        <authorList>
            <person name="Whitman W."/>
        </authorList>
    </citation>
    <scope>NUCLEOTIDE SEQUENCE [LARGE SCALE GENOMIC DNA]</scope>
    <source>
        <strain evidence="1 2">CECT 8305</strain>
    </source>
</reference>
<dbReference type="GO" id="GO:0005840">
    <property type="term" value="C:ribosome"/>
    <property type="evidence" value="ECO:0007669"/>
    <property type="project" value="UniProtKB-KW"/>
</dbReference>
<evidence type="ECO:0000313" key="2">
    <source>
        <dbReference type="Proteomes" id="UP000588098"/>
    </source>
</evidence>
<evidence type="ECO:0000313" key="1">
    <source>
        <dbReference type="EMBL" id="MBB5935552.1"/>
    </source>
</evidence>
<comment type="caution">
    <text evidence="1">The sequence shown here is derived from an EMBL/GenBank/DDBJ whole genome shotgun (WGS) entry which is preliminary data.</text>
</comment>
<name>A0A7W9UYD9_9ACTN</name>
<accession>A0A7W9UYD9</accession>
<dbReference type="Proteomes" id="UP000588098">
    <property type="component" value="Unassembled WGS sequence"/>
</dbReference>
<sequence>MHPDVLAALINDIGIPTTAGRTAAIRQHVLEMLAPAVAEALGYHRVTTAKLTSEAGGTWSR</sequence>
<proteinExistence type="predicted"/>
<keyword evidence="1" id="KW-0687">Ribonucleoprotein</keyword>
<keyword evidence="1" id="KW-0689">Ribosomal protein</keyword>
<dbReference type="RefSeq" id="WP_221476398.1">
    <property type="nucleotide sequence ID" value="NZ_JACHJL010000005.1"/>
</dbReference>
<dbReference type="EMBL" id="JACHJL010000005">
    <property type="protein sequence ID" value="MBB5935552.1"/>
    <property type="molecule type" value="Genomic_DNA"/>
</dbReference>
<protein>
    <submittedName>
        <fullName evidence="1">Ribosomal protein L17</fullName>
    </submittedName>
</protein>
<dbReference type="AlphaFoldDB" id="A0A7W9UYD9"/>
<gene>
    <name evidence="1" type="ORF">FHS42_002614</name>
</gene>
<keyword evidence="2" id="KW-1185">Reference proteome</keyword>
<organism evidence="1 2">
    <name type="scientific">Streptomyces zagrosensis</name>
    <dbReference type="NCBI Taxonomy" id="1042984"/>
    <lineage>
        <taxon>Bacteria</taxon>
        <taxon>Bacillati</taxon>
        <taxon>Actinomycetota</taxon>
        <taxon>Actinomycetes</taxon>
        <taxon>Kitasatosporales</taxon>
        <taxon>Streptomycetaceae</taxon>
        <taxon>Streptomyces</taxon>
    </lineage>
</organism>